<sequence>MSVLRSVKNETKRFHTFVANRVSVIRDSSTSSLWQFVDGSTNPGDLASRPLSAETLLSSKQWLMGPEFLWRPEADWPQNPVSFGNIPVEDHEMKSD</sequence>
<name>A0AAD9VE39_ACRCE</name>
<evidence type="ECO:0000313" key="1">
    <source>
        <dbReference type="EMBL" id="KAK2571096.1"/>
    </source>
</evidence>
<dbReference type="EMBL" id="JARQWQ010000006">
    <property type="protein sequence ID" value="KAK2571096.1"/>
    <property type="molecule type" value="Genomic_DNA"/>
</dbReference>
<comment type="caution">
    <text evidence="1">The sequence shown here is derived from an EMBL/GenBank/DDBJ whole genome shotgun (WGS) entry which is preliminary data.</text>
</comment>
<evidence type="ECO:0000313" key="2">
    <source>
        <dbReference type="Proteomes" id="UP001249851"/>
    </source>
</evidence>
<dbReference type="Proteomes" id="UP001249851">
    <property type="component" value="Unassembled WGS sequence"/>
</dbReference>
<dbReference type="PANTHER" id="PTHR47331">
    <property type="entry name" value="PHD-TYPE DOMAIN-CONTAINING PROTEIN"/>
    <property type="match status" value="1"/>
</dbReference>
<dbReference type="PANTHER" id="PTHR47331:SF1">
    <property type="entry name" value="GAG-LIKE PROTEIN"/>
    <property type="match status" value="1"/>
</dbReference>
<accession>A0AAD9VE39</accession>
<dbReference type="AlphaFoldDB" id="A0AAD9VE39"/>
<protein>
    <submittedName>
        <fullName evidence="1">Uncharacterized protein</fullName>
    </submittedName>
</protein>
<proteinExistence type="predicted"/>
<reference evidence="1" key="1">
    <citation type="journal article" date="2023" name="G3 (Bethesda)">
        <title>Whole genome assembly and annotation of the endangered Caribbean coral Acropora cervicornis.</title>
        <authorList>
            <person name="Selwyn J.D."/>
            <person name="Vollmer S.V."/>
        </authorList>
    </citation>
    <scope>NUCLEOTIDE SEQUENCE</scope>
    <source>
        <strain evidence="1">K2</strain>
    </source>
</reference>
<reference evidence="1" key="2">
    <citation type="journal article" date="2023" name="Science">
        <title>Genomic signatures of disease resistance in endangered staghorn corals.</title>
        <authorList>
            <person name="Vollmer S.V."/>
            <person name="Selwyn J.D."/>
            <person name="Despard B.A."/>
            <person name="Roesel C.L."/>
        </authorList>
    </citation>
    <scope>NUCLEOTIDE SEQUENCE</scope>
    <source>
        <strain evidence="1">K2</strain>
    </source>
</reference>
<keyword evidence="2" id="KW-1185">Reference proteome</keyword>
<gene>
    <name evidence="1" type="ORF">P5673_003654</name>
</gene>
<organism evidence="1 2">
    <name type="scientific">Acropora cervicornis</name>
    <name type="common">Staghorn coral</name>
    <dbReference type="NCBI Taxonomy" id="6130"/>
    <lineage>
        <taxon>Eukaryota</taxon>
        <taxon>Metazoa</taxon>
        <taxon>Cnidaria</taxon>
        <taxon>Anthozoa</taxon>
        <taxon>Hexacorallia</taxon>
        <taxon>Scleractinia</taxon>
        <taxon>Astrocoeniina</taxon>
        <taxon>Acroporidae</taxon>
        <taxon>Acropora</taxon>
    </lineage>
</organism>